<feature type="binding site" evidence="10">
    <location>
        <position position="215"/>
    </location>
    <ligand>
        <name>Zn(2+)</name>
        <dbReference type="ChEBI" id="CHEBI:29105"/>
    </ligand>
</feature>
<feature type="binding site" evidence="10">
    <location>
        <begin position="13"/>
        <end position="23"/>
    </location>
    <ligand>
        <name>ATP</name>
        <dbReference type="ChEBI" id="CHEBI:30616"/>
    </ligand>
</feature>
<dbReference type="UniPathway" id="UPA00391"/>
<keyword evidence="3 10" id="KW-0479">Metal-binding</keyword>
<dbReference type="PIRSF" id="PIRSF006293">
    <property type="entry name" value="ExsB"/>
    <property type="match status" value="1"/>
</dbReference>
<evidence type="ECO:0000256" key="6">
    <source>
        <dbReference type="ARBA" id="ARBA00022840"/>
    </source>
</evidence>
<comment type="caution">
    <text evidence="11">The sequence shown here is derived from an EMBL/GenBank/DDBJ whole genome shotgun (WGS) entry which is preliminary data.</text>
</comment>
<evidence type="ECO:0000256" key="10">
    <source>
        <dbReference type="HAMAP-Rule" id="MF_01633"/>
    </source>
</evidence>
<dbReference type="GO" id="GO:0016879">
    <property type="term" value="F:ligase activity, forming carbon-nitrogen bonds"/>
    <property type="evidence" value="ECO:0007669"/>
    <property type="project" value="UniProtKB-UniRule"/>
</dbReference>
<feature type="binding site" evidence="10">
    <location>
        <position position="194"/>
    </location>
    <ligand>
        <name>Zn(2+)</name>
        <dbReference type="ChEBI" id="CHEBI:29105"/>
    </ligand>
</feature>
<dbReference type="SUPFAM" id="SSF52402">
    <property type="entry name" value="Adenine nucleotide alpha hydrolases-like"/>
    <property type="match status" value="1"/>
</dbReference>
<dbReference type="GO" id="GO:0008270">
    <property type="term" value="F:zinc ion binding"/>
    <property type="evidence" value="ECO:0007669"/>
    <property type="project" value="UniProtKB-UniRule"/>
</dbReference>
<dbReference type="GO" id="GO:0008616">
    <property type="term" value="P:tRNA queuosine(34) biosynthetic process"/>
    <property type="evidence" value="ECO:0007669"/>
    <property type="project" value="UniProtKB-UniRule"/>
</dbReference>
<dbReference type="EMBL" id="BGZP01000002">
    <property type="protein sequence ID" value="GBR77448.1"/>
    <property type="molecule type" value="Genomic_DNA"/>
</dbReference>
<keyword evidence="4 10" id="KW-0547">Nucleotide-binding</keyword>
<evidence type="ECO:0000256" key="4">
    <source>
        <dbReference type="ARBA" id="ARBA00022741"/>
    </source>
</evidence>
<dbReference type="GO" id="GO:0005524">
    <property type="term" value="F:ATP binding"/>
    <property type="evidence" value="ECO:0007669"/>
    <property type="project" value="UniProtKB-UniRule"/>
</dbReference>
<evidence type="ECO:0000256" key="9">
    <source>
        <dbReference type="ARBA" id="ARBA00047890"/>
    </source>
</evidence>
<comment type="pathway">
    <text evidence="1 10">Purine metabolism; 7-cyano-7-deazaguanine biosynthesis.</text>
</comment>
<dbReference type="Pfam" id="PF06508">
    <property type="entry name" value="QueC"/>
    <property type="match status" value="1"/>
</dbReference>
<evidence type="ECO:0000256" key="5">
    <source>
        <dbReference type="ARBA" id="ARBA00022833"/>
    </source>
</evidence>
<keyword evidence="5 10" id="KW-0862">Zinc</keyword>
<dbReference type="Proteomes" id="UP000282196">
    <property type="component" value="Unassembled WGS sequence"/>
</dbReference>
<dbReference type="InterPro" id="IPR018317">
    <property type="entry name" value="QueC"/>
</dbReference>
<evidence type="ECO:0000256" key="3">
    <source>
        <dbReference type="ARBA" id="ARBA00022723"/>
    </source>
</evidence>
<dbReference type="AlphaFoldDB" id="A0A388TJH0"/>
<dbReference type="PANTHER" id="PTHR42914">
    <property type="entry name" value="7-CYANO-7-DEAZAGUANINE SYNTHASE"/>
    <property type="match status" value="1"/>
</dbReference>
<evidence type="ECO:0000313" key="11">
    <source>
        <dbReference type="EMBL" id="GBR77448.1"/>
    </source>
</evidence>
<keyword evidence="10" id="KW-0671">Queuosine biosynthesis</keyword>
<evidence type="ECO:0000256" key="7">
    <source>
        <dbReference type="ARBA" id="ARBA00037993"/>
    </source>
</evidence>
<dbReference type="PANTHER" id="PTHR42914:SF1">
    <property type="entry name" value="7-CYANO-7-DEAZAGUANINE SYNTHASE"/>
    <property type="match status" value="1"/>
</dbReference>
<comment type="cofactor">
    <cofactor evidence="10">
        <name>Zn(2+)</name>
        <dbReference type="ChEBI" id="CHEBI:29105"/>
    </cofactor>
    <text evidence="10">Binds 1 zinc ion per subunit.</text>
</comment>
<reference evidence="11 12" key="1">
    <citation type="journal article" date="2019" name="ISME J.">
        <title>Genome analyses of uncultured TG2/ZB3 bacteria in 'Margulisbacteria' specifically attached to ectosymbiotic spirochetes of protists in the termite gut.</title>
        <authorList>
            <person name="Utami Y.D."/>
            <person name="Kuwahara H."/>
            <person name="Igai K."/>
            <person name="Murakami T."/>
            <person name="Sugaya K."/>
            <person name="Morikawa T."/>
            <person name="Nagura Y."/>
            <person name="Yuki M."/>
            <person name="Deevong P."/>
            <person name="Inoue T."/>
            <person name="Kihara K."/>
            <person name="Lo N."/>
            <person name="Yamada A."/>
            <person name="Ohkuma M."/>
            <person name="Hongoh Y."/>
        </authorList>
    </citation>
    <scope>NUCLEOTIDE SEQUENCE [LARGE SCALE GENOMIC DNA]</scope>
    <source>
        <strain evidence="11">RsDinE6-01</strain>
    </source>
</reference>
<feature type="binding site" evidence="10">
    <location>
        <position position="212"/>
    </location>
    <ligand>
        <name>Zn(2+)</name>
        <dbReference type="ChEBI" id="CHEBI:29105"/>
    </ligand>
</feature>
<evidence type="ECO:0000256" key="1">
    <source>
        <dbReference type="ARBA" id="ARBA00005061"/>
    </source>
</evidence>
<gene>
    <name evidence="10 11" type="primary">queC</name>
    <name evidence="11" type="ORF">RDn1_107</name>
</gene>
<comment type="similarity">
    <text evidence="7 10">Belongs to the QueC family.</text>
</comment>
<feature type="binding site" evidence="10">
    <location>
        <position position="209"/>
    </location>
    <ligand>
        <name>Zn(2+)</name>
        <dbReference type="ChEBI" id="CHEBI:29105"/>
    </ligand>
</feature>
<proteinExistence type="inferred from homology"/>
<keyword evidence="6 10" id="KW-0067">ATP-binding</keyword>
<evidence type="ECO:0000256" key="2">
    <source>
        <dbReference type="ARBA" id="ARBA00022598"/>
    </source>
</evidence>
<keyword evidence="12" id="KW-1185">Reference proteome</keyword>
<comment type="function">
    <text evidence="10">Catalyzes the ATP-dependent conversion of 7-carboxy-7-deazaguanine (CDG) to 7-cyano-7-deazaguanine (preQ(0)).</text>
</comment>
<dbReference type="EC" id="6.3.4.20" evidence="8 10"/>
<dbReference type="HAMAP" id="MF_01633">
    <property type="entry name" value="QueC"/>
    <property type="match status" value="1"/>
</dbReference>
<evidence type="ECO:0000313" key="12">
    <source>
        <dbReference type="Proteomes" id="UP000282196"/>
    </source>
</evidence>
<dbReference type="NCBIfam" id="TIGR00364">
    <property type="entry name" value="7-cyano-7-deazaguanine synthase QueC"/>
    <property type="match status" value="1"/>
</dbReference>
<accession>A0A388TJH0</accession>
<sequence length="232" mass="25662">MKNLDQQKALVCLSGGQDSVTCLLQAVQTIGADKVYAVAFNYGQRHAIELDCAKTTAKILGIAGFYLLDLPVLRQIGNSALLDNADVNKTKDGLPASFVPGRNIILLSSAAALAYKLDCGQLITGVSETDYSGYPDCRDYTIKFLETTLNAGMETDLKIITPLMHKTKADTWELAYQLDPKHGVELIREHTHTCYNGNHTVKHPWGYGCGECPACNLRQRGYEEFMTRREQQ</sequence>
<keyword evidence="2 10" id="KW-0436">Ligase</keyword>
<name>A0A388TJH0_9BACT</name>
<evidence type="ECO:0000256" key="8">
    <source>
        <dbReference type="ARBA" id="ARBA00039149"/>
    </source>
</evidence>
<comment type="catalytic activity">
    <reaction evidence="9 10">
        <text>7-carboxy-7-carbaguanine + NH4(+) + 2 ATP = 7-cyano-7-carbaguanine + 2 AMP + 2 diphosphate + 2 H(+)</text>
        <dbReference type="Rhea" id="RHEA:27982"/>
        <dbReference type="ChEBI" id="CHEBI:15378"/>
        <dbReference type="ChEBI" id="CHEBI:28938"/>
        <dbReference type="ChEBI" id="CHEBI:30616"/>
        <dbReference type="ChEBI" id="CHEBI:33019"/>
        <dbReference type="ChEBI" id="CHEBI:45075"/>
        <dbReference type="ChEBI" id="CHEBI:61036"/>
        <dbReference type="ChEBI" id="CHEBI:456215"/>
        <dbReference type="EC" id="6.3.4.20"/>
    </reaction>
</comment>
<dbReference type="CDD" id="cd01995">
    <property type="entry name" value="QueC-like"/>
    <property type="match status" value="1"/>
</dbReference>
<dbReference type="Gene3D" id="3.40.50.620">
    <property type="entry name" value="HUPs"/>
    <property type="match status" value="1"/>
</dbReference>
<organism evidence="11 12">
    <name type="scientific">Candidatus Termititenax dinenymphae</name>
    <dbReference type="NCBI Taxonomy" id="2218523"/>
    <lineage>
        <taxon>Bacteria</taxon>
        <taxon>Bacillati</taxon>
        <taxon>Candidatus Margulisiibacteriota</taxon>
        <taxon>Candidatus Termititenacia</taxon>
        <taxon>Candidatus Termititenacales</taxon>
        <taxon>Candidatus Termititenacaceae</taxon>
        <taxon>Candidatus Termititenax</taxon>
    </lineage>
</organism>
<protein>
    <recommendedName>
        <fullName evidence="8 10">7-cyano-7-deazaguanine synthase</fullName>
        <ecNumber evidence="8 10">6.3.4.20</ecNumber>
    </recommendedName>
    <alternativeName>
        <fullName evidence="10">7-cyano-7-carbaguanine synthase</fullName>
    </alternativeName>
    <alternativeName>
        <fullName evidence="10">PreQ(0) synthase</fullName>
    </alternativeName>
    <alternativeName>
        <fullName evidence="10">Queuosine biosynthesis protein QueC</fullName>
    </alternativeName>
</protein>
<dbReference type="InterPro" id="IPR014729">
    <property type="entry name" value="Rossmann-like_a/b/a_fold"/>
</dbReference>